<feature type="transmembrane region" description="Helical" evidence="1">
    <location>
        <begin position="31"/>
        <end position="52"/>
    </location>
</feature>
<reference evidence="2 3" key="1">
    <citation type="submission" date="2020-03" db="EMBL/GenBank/DDBJ databases">
        <title>Isolation and identification of active actinomycetes.</title>
        <authorList>
            <person name="Sun X."/>
        </authorList>
    </citation>
    <scope>NUCLEOTIDE SEQUENCE [LARGE SCALE GENOMIC DNA]</scope>
    <source>
        <strain evidence="2 3">NEAU-D13</strain>
    </source>
</reference>
<name>A0A7C9RP12_9PSEU</name>
<evidence type="ECO:0000256" key="1">
    <source>
        <dbReference type="SAM" id="Phobius"/>
    </source>
</evidence>
<keyword evidence="1" id="KW-0812">Transmembrane</keyword>
<accession>A0A7C9RP12</accession>
<keyword evidence="3" id="KW-1185">Reference proteome</keyword>
<organism evidence="2 3">
    <name type="scientific">Lentzea alba</name>
    <dbReference type="NCBI Taxonomy" id="2714351"/>
    <lineage>
        <taxon>Bacteria</taxon>
        <taxon>Bacillati</taxon>
        <taxon>Actinomycetota</taxon>
        <taxon>Actinomycetes</taxon>
        <taxon>Pseudonocardiales</taxon>
        <taxon>Pseudonocardiaceae</taxon>
        <taxon>Lentzea</taxon>
    </lineage>
</organism>
<dbReference type="EMBL" id="JAAMPJ010000002">
    <property type="protein sequence ID" value="NGY59224.1"/>
    <property type="molecule type" value="Genomic_DNA"/>
</dbReference>
<gene>
    <name evidence="2" type="ORF">G7043_09850</name>
</gene>
<protein>
    <submittedName>
        <fullName evidence="2">Uncharacterized protein</fullName>
    </submittedName>
</protein>
<comment type="caution">
    <text evidence="2">The sequence shown here is derived from an EMBL/GenBank/DDBJ whole genome shotgun (WGS) entry which is preliminary data.</text>
</comment>
<evidence type="ECO:0000313" key="2">
    <source>
        <dbReference type="EMBL" id="NGY59224.1"/>
    </source>
</evidence>
<proteinExistence type="predicted"/>
<dbReference type="AlphaFoldDB" id="A0A7C9RP12"/>
<keyword evidence="1" id="KW-0472">Membrane</keyword>
<keyword evidence="1" id="KW-1133">Transmembrane helix</keyword>
<dbReference type="Proteomes" id="UP000481360">
    <property type="component" value="Unassembled WGS sequence"/>
</dbReference>
<evidence type="ECO:0000313" key="3">
    <source>
        <dbReference type="Proteomes" id="UP000481360"/>
    </source>
</evidence>
<dbReference type="RefSeq" id="WP_166045264.1">
    <property type="nucleotide sequence ID" value="NZ_JAAMPJ010000002.1"/>
</dbReference>
<sequence length="166" mass="17350">MAGRGGRNELSGKARFAAQVRTVHGGLHMSGATMTGVALVFAVVGLVLVSVVKRPEMVSVFGVPLAGANGDSAVVNTVEPGAAWDVIEVPKGDKPAVVAMVEAEEFLRREWPDDARLRDARSSRISGGLWFRADVVLPGEGCAGVVEVVVIDLGEVYSVLVITAAR</sequence>